<proteinExistence type="inferred from homology"/>
<dbReference type="STRING" id="356882.A0A423WIA4"/>
<keyword evidence="8" id="KW-0233">DNA recombination</keyword>
<dbReference type="GO" id="GO:0005634">
    <property type="term" value="C:nucleus"/>
    <property type="evidence" value="ECO:0007669"/>
    <property type="project" value="UniProtKB-SubCell"/>
</dbReference>
<evidence type="ECO:0000256" key="10">
    <source>
        <dbReference type="ARBA" id="ARBA00023242"/>
    </source>
</evidence>
<keyword evidence="16" id="KW-1185">Reference proteome</keyword>
<dbReference type="AlphaFoldDB" id="A0A423WIA4"/>
<comment type="caution">
    <text evidence="15">The sequence shown here is derived from an EMBL/GenBank/DDBJ whole genome shotgun (WGS) entry which is preliminary data.</text>
</comment>
<keyword evidence="5" id="KW-0227">DNA damage</keyword>
<comment type="subcellular location">
    <subcellularLocation>
        <location evidence="1">Nucleus</location>
    </subcellularLocation>
</comment>
<evidence type="ECO:0000259" key="14">
    <source>
        <dbReference type="Pfam" id="PF07522"/>
    </source>
</evidence>
<evidence type="ECO:0000256" key="8">
    <source>
        <dbReference type="ARBA" id="ARBA00023172"/>
    </source>
</evidence>
<comment type="similarity">
    <text evidence="2">Belongs to the DNA repair metallo-beta-lactamase (DRMBL) family.</text>
</comment>
<dbReference type="Pfam" id="PF07522">
    <property type="entry name" value="DRMBL"/>
    <property type="match status" value="1"/>
</dbReference>
<gene>
    <name evidence="15" type="ORF">VMCG_05828</name>
</gene>
<dbReference type="InterPro" id="IPR036866">
    <property type="entry name" value="RibonucZ/Hydroxyglut_hydro"/>
</dbReference>
<dbReference type="GO" id="GO:0006303">
    <property type="term" value="P:double-strand break repair via nonhomologous end joining"/>
    <property type="evidence" value="ECO:0007669"/>
    <property type="project" value="TreeGrafter"/>
</dbReference>
<evidence type="ECO:0000256" key="12">
    <source>
        <dbReference type="ARBA" id="ARBA00042677"/>
    </source>
</evidence>
<evidence type="ECO:0000256" key="1">
    <source>
        <dbReference type="ARBA" id="ARBA00004123"/>
    </source>
</evidence>
<evidence type="ECO:0000313" key="16">
    <source>
        <dbReference type="Proteomes" id="UP000283895"/>
    </source>
</evidence>
<evidence type="ECO:0000256" key="5">
    <source>
        <dbReference type="ARBA" id="ARBA00022763"/>
    </source>
</evidence>
<keyword evidence="7" id="KW-0269">Exonuclease</keyword>
<dbReference type="Gene3D" id="3.60.15.10">
    <property type="entry name" value="Ribonuclease Z/Hydroxyacylglutathione hydrolase-like"/>
    <property type="match status" value="1"/>
</dbReference>
<name>A0A423WIA4_9PEZI</name>
<evidence type="ECO:0000256" key="9">
    <source>
        <dbReference type="ARBA" id="ARBA00023204"/>
    </source>
</evidence>
<dbReference type="GO" id="GO:0004519">
    <property type="term" value="F:endonuclease activity"/>
    <property type="evidence" value="ECO:0007669"/>
    <property type="project" value="UniProtKB-KW"/>
</dbReference>
<evidence type="ECO:0000313" key="15">
    <source>
        <dbReference type="EMBL" id="ROW03119.1"/>
    </source>
</evidence>
<dbReference type="GO" id="GO:0000723">
    <property type="term" value="P:telomere maintenance"/>
    <property type="evidence" value="ECO:0007669"/>
    <property type="project" value="TreeGrafter"/>
</dbReference>
<keyword evidence="9" id="KW-0234">DNA repair</keyword>
<accession>A0A423WIA4</accession>
<reference evidence="15 16" key="1">
    <citation type="submission" date="2015-09" db="EMBL/GenBank/DDBJ databases">
        <title>Host preference determinants of Valsa canker pathogens revealed by comparative genomics.</title>
        <authorList>
            <person name="Yin Z."/>
            <person name="Huang L."/>
        </authorList>
    </citation>
    <scope>NUCLEOTIDE SEQUENCE [LARGE SCALE GENOMIC DNA]</scope>
    <source>
        <strain evidence="15 16">03-1</strain>
    </source>
</reference>
<dbReference type="OrthoDB" id="5561659at2759"/>
<dbReference type="Proteomes" id="UP000283895">
    <property type="component" value="Unassembled WGS sequence"/>
</dbReference>
<evidence type="ECO:0000256" key="2">
    <source>
        <dbReference type="ARBA" id="ARBA00010304"/>
    </source>
</evidence>
<dbReference type="GO" id="GO:0036297">
    <property type="term" value="P:interstrand cross-link repair"/>
    <property type="evidence" value="ECO:0007669"/>
    <property type="project" value="TreeGrafter"/>
</dbReference>
<evidence type="ECO:0000256" key="11">
    <source>
        <dbReference type="ARBA" id="ARBA00039759"/>
    </source>
</evidence>
<keyword evidence="3" id="KW-0540">Nuclease</keyword>
<evidence type="ECO:0000256" key="3">
    <source>
        <dbReference type="ARBA" id="ARBA00022722"/>
    </source>
</evidence>
<evidence type="ECO:0000256" key="7">
    <source>
        <dbReference type="ARBA" id="ARBA00022839"/>
    </source>
</evidence>
<dbReference type="PANTHER" id="PTHR23240:SF8">
    <property type="entry name" value="PROTEIN ARTEMIS"/>
    <property type="match status" value="1"/>
</dbReference>
<evidence type="ECO:0000256" key="13">
    <source>
        <dbReference type="SAM" id="MobiDB-lite"/>
    </source>
</evidence>
<dbReference type="SUPFAM" id="SSF56281">
    <property type="entry name" value="Metallo-hydrolase/oxidoreductase"/>
    <property type="match status" value="1"/>
</dbReference>
<evidence type="ECO:0000256" key="6">
    <source>
        <dbReference type="ARBA" id="ARBA00022801"/>
    </source>
</evidence>
<sequence length="635" mass="71305">MLLRLQRRASRINFAQGILETEEITYKHQGRRLKPLPLNTPTEIELAPNKIIRVTLLDANHCPGAVMFLFEGNGKAVLYTGDIRSEPCHVDAIVRNPCMVEYSHEPSRRGLRTLDRVYLDTSFTEDVQFQTKSDGLRELLDKVSKYPDDTVFYFSAWTYGYEDVWIALAKALNTKIHVDDYKMKVYESLRVKIGEDDYIHLSPEAPALTGFTCGNSLHPGYLTRDPNVRLHSCEKGSGCPTMKRLSTSDVVWITPIVAHLPNKNDMVEAGIGGGADDLEEKDELLLAPEDLENWLKRHAIAFAIGKARVLTESRVIQDETLAEKTKESVSTFIRSAITAHHPIILPLIVDEDGTKDQNDMMIVLTSIIKASEKGRGSESSSTLPNRIRFPYSRHSSYRELCHLISVLKPRDIWPCTVDPLRWIRKGITIDGLFGEYCSGNTFDHDKHMAEVAAVLKLEEQHESQATTESHRQSSPVCGQSSPILSNSDEVPLHSHRTGPSQATTAPFHCGDRSQESDTTDEKQQVIDLTFEGSDASQDTLTRAIARNKRNFEEFNTRRDTVQIGTPEKVGLQEDATHGDDRHLFDSQDSSLSARTIETRQTAFDAMLHSSISIQWDGLLSTTNNHSHPESELGDE</sequence>
<organism evidence="15 16">
    <name type="scientific">Cytospora schulzeri</name>
    <dbReference type="NCBI Taxonomy" id="448051"/>
    <lineage>
        <taxon>Eukaryota</taxon>
        <taxon>Fungi</taxon>
        <taxon>Dikarya</taxon>
        <taxon>Ascomycota</taxon>
        <taxon>Pezizomycotina</taxon>
        <taxon>Sordariomycetes</taxon>
        <taxon>Sordariomycetidae</taxon>
        <taxon>Diaporthales</taxon>
        <taxon>Cytosporaceae</taxon>
        <taxon>Cytospora</taxon>
    </lineage>
</organism>
<dbReference type="GO" id="GO:0003684">
    <property type="term" value="F:damaged DNA binding"/>
    <property type="evidence" value="ECO:0007669"/>
    <property type="project" value="TreeGrafter"/>
</dbReference>
<dbReference type="InterPro" id="IPR011084">
    <property type="entry name" value="DRMBL"/>
</dbReference>
<feature type="compositionally biased region" description="Basic and acidic residues" evidence="13">
    <location>
        <begin position="509"/>
        <end position="522"/>
    </location>
</feature>
<feature type="region of interest" description="Disordered" evidence="13">
    <location>
        <begin position="461"/>
        <end position="522"/>
    </location>
</feature>
<protein>
    <recommendedName>
        <fullName evidence="11">Protein artemis</fullName>
    </recommendedName>
    <alternativeName>
        <fullName evidence="12">DNA cross-link repair 1C protein</fullName>
    </alternativeName>
</protein>
<evidence type="ECO:0000256" key="4">
    <source>
        <dbReference type="ARBA" id="ARBA00022759"/>
    </source>
</evidence>
<dbReference type="PANTHER" id="PTHR23240">
    <property type="entry name" value="DNA CROSS-LINK REPAIR PROTEIN PSO2/SNM1-RELATED"/>
    <property type="match status" value="1"/>
</dbReference>
<keyword evidence="4" id="KW-0255">Endonuclease</keyword>
<keyword evidence="10" id="KW-0539">Nucleus</keyword>
<dbReference type="GO" id="GO:0006310">
    <property type="term" value="P:DNA recombination"/>
    <property type="evidence" value="ECO:0007669"/>
    <property type="project" value="UniProtKB-KW"/>
</dbReference>
<feature type="compositionally biased region" description="Polar residues" evidence="13">
    <location>
        <begin position="463"/>
        <end position="488"/>
    </location>
</feature>
<dbReference type="EMBL" id="LKEA01000016">
    <property type="protein sequence ID" value="ROW03119.1"/>
    <property type="molecule type" value="Genomic_DNA"/>
</dbReference>
<dbReference type="GO" id="GO:0035312">
    <property type="term" value="F:5'-3' DNA exonuclease activity"/>
    <property type="evidence" value="ECO:0007669"/>
    <property type="project" value="TreeGrafter"/>
</dbReference>
<feature type="domain" description="DNA repair metallo-beta-lactamase" evidence="14">
    <location>
        <begin position="387"/>
        <end position="415"/>
    </location>
</feature>
<keyword evidence="6" id="KW-0378">Hydrolase</keyword>